<dbReference type="Proteomes" id="UP000435877">
    <property type="component" value="Unassembled WGS sequence"/>
</dbReference>
<dbReference type="EMBL" id="CACSIK010000001">
    <property type="protein sequence ID" value="CAA0079326.1"/>
    <property type="molecule type" value="Genomic_DNA"/>
</dbReference>
<dbReference type="Pfam" id="PF06155">
    <property type="entry name" value="GBBH-like_N"/>
    <property type="match status" value="1"/>
</dbReference>
<dbReference type="PANTHER" id="PTHR35303:SF5">
    <property type="entry name" value="OS02G0197800 PROTEIN"/>
    <property type="match status" value="1"/>
</dbReference>
<evidence type="ECO:0000313" key="4">
    <source>
        <dbReference type="EMBL" id="CAA0079326.1"/>
    </source>
</evidence>
<gene>
    <name evidence="4" type="ORF">IHBHHGIJ_00089</name>
    <name evidence="5" type="ORF">KFEGEMFD_01060</name>
</gene>
<sequence length="131" mass="14865">MGAPLNTNPSNIKFRKKSQQLEISYANGEQFSLSSEFLRVHSPSAEVRGHGAGQETLQVGKINVHITELIPVGNYALQLVFSDGHDSGIFSWGYLRELCEQHDELWQRYLEKLNESNASRDPNEQVVKFFN</sequence>
<dbReference type="Gene3D" id="3.30.2020.30">
    <property type="match status" value="1"/>
</dbReference>
<evidence type="ECO:0000256" key="1">
    <source>
        <dbReference type="ARBA" id="ARBA00022723"/>
    </source>
</evidence>
<evidence type="ECO:0000256" key="2">
    <source>
        <dbReference type="ARBA" id="ARBA00023004"/>
    </source>
</evidence>
<evidence type="ECO:0000313" key="7">
    <source>
        <dbReference type="Proteomes" id="UP000439591"/>
    </source>
</evidence>
<accession>A0A5S9MQJ8</accession>
<evidence type="ECO:0000259" key="3">
    <source>
        <dbReference type="Pfam" id="PF06155"/>
    </source>
</evidence>
<evidence type="ECO:0000313" key="6">
    <source>
        <dbReference type="Proteomes" id="UP000435877"/>
    </source>
</evidence>
<dbReference type="InterPro" id="IPR038492">
    <property type="entry name" value="GBBH-like_N_sf"/>
</dbReference>
<name>A0A5S9MQJ8_9GAMM</name>
<keyword evidence="2" id="KW-0408">Iron</keyword>
<organism evidence="4 6">
    <name type="scientific">Zhongshania aliphaticivorans</name>
    <dbReference type="NCBI Taxonomy" id="1470434"/>
    <lineage>
        <taxon>Bacteria</taxon>
        <taxon>Pseudomonadati</taxon>
        <taxon>Pseudomonadota</taxon>
        <taxon>Gammaproteobacteria</taxon>
        <taxon>Cellvibrionales</taxon>
        <taxon>Spongiibacteraceae</taxon>
        <taxon>Zhongshania</taxon>
    </lineage>
</organism>
<reference evidence="6 7" key="1">
    <citation type="submission" date="2019-11" db="EMBL/GenBank/DDBJ databases">
        <authorList>
            <person name="Holert J."/>
        </authorList>
    </citation>
    <scope>NUCLEOTIDE SEQUENCE [LARGE SCALE GENOMIC DNA]</scope>
    <source>
        <strain evidence="5">BC3_2A</strain>
        <strain evidence="4">SB11_1A</strain>
    </source>
</reference>
<dbReference type="GO" id="GO:0046872">
    <property type="term" value="F:metal ion binding"/>
    <property type="evidence" value="ECO:0007669"/>
    <property type="project" value="UniProtKB-KW"/>
</dbReference>
<evidence type="ECO:0000313" key="5">
    <source>
        <dbReference type="EMBL" id="CAA0086245.1"/>
    </source>
</evidence>
<dbReference type="AlphaFoldDB" id="A0A5S9MQJ8"/>
<dbReference type="InterPro" id="IPR010376">
    <property type="entry name" value="GBBH-like_N"/>
</dbReference>
<dbReference type="RefSeq" id="WP_159266811.1">
    <property type="nucleotide sequence ID" value="NZ_CACSIK010000001.1"/>
</dbReference>
<dbReference type="Proteomes" id="UP000439591">
    <property type="component" value="Unassembled WGS sequence"/>
</dbReference>
<keyword evidence="6" id="KW-1185">Reference proteome</keyword>
<keyword evidence="1" id="KW-0479">Metal-binding</keyword>
<dbReference type="EMBL" id="CACSIM010000001">
    <property type="protein sequence ID" value="CAA0086245.1"/>
    <property type="molecule type" value="Genomic_DNA"/>
</dbReference>
<feature type="domain" description="Gamma-butyrobetaine hydroxylase-like N-terminal" evidence="3">
    <location>
        <begin position="12"/>
        <end position="96"/>
    </location>
</feature>
<proteinExistence type="predicted"/>
<dbReference type="OrthoDB" id="9794178at2"/>
<protein>
    <recommendedName>
        <fullName evidence="3">Gamma-butyrobetaine hydroxylase-like N-terminal domain-containing protein</fullName>
    </recommendedName>
</protein>
<dbReference type="PANTHER" id="PTHR35303">
    <property type="entry name" value="OS02G0197800 PROTEIN"/>
    <property type="match status" value="1"/>
</dbReference>